<dbReference type="InterPro" id="IPR041304">
    <property type="entry name" value="AbiTii"/>
</dbReference>
<evidence type="ECO:0000313" key="3">
    <source>
        <dbReference type="Proteomes" id="UP000547058"/>
    </source>
</evidence>
<dbReference type="RefSeq" id="WP_182340186.1">
    <property type="nucleotide sequence ID" value="NZ_JACGXS010000008.1"/>
</dbReference>
<sequence>MKLLDDLIDLLGDDNASLKSALIKAQVLAHRLGDEELGRWVEHELRGYPNDAEVPPYRLLHLTLVGHVTNGYYHYNNQTLPIHHLDPGIRERLTTNRVTDSVSAIEDWAQKDNVAVAIPSEAMGLLSKPLSDTYYVQQAWGRFGIGAGKGVLTEVRSRLLEFCLKISDKIPAGTSEKDVRDKAESVGANDIFRNAVFGDNATIVVGSGSIRDITNSVNKGDVQSLLRELSNVGVKQADLSDLESAIQSDSPSAELMRRQWGPQVSGWVGSMMGKAGTTAWEVTKAAAGNILAAAISAFYGFGS</sequence>
<gene>
    <name evidence="2" type="ORF">H4O11_14760</name>
</gene>
<reference evidence="2 3" key="1">
    <citation type="submission" date="2020-08" db="EMBL/GenBank/DDBJ databases">
        <title>Stenotrophomonas tumulicola JCM 30961.</title>
        <authorList>
            <person name="Deng Y."/>
        </authorList>
    </citation>
    <scope>NUCLEOTIDE SEQUENCE [LARGE SCALE GENOMIC DNA]</scope>
    <source>
        <strain evidence="2 3">JCM 30961</strain>
    </source>
</reference>
<dbReference type="EMBL" id="JACGXS010000008">
    <property type="protein sequence ID" value="MBA8683058.1"/>
    <property type="molecule type" value="Genomic_DNA"/>
</dbReference>
<organism evidence="2 3">
    <name type="scientific">Stenotrophomonas tumulicola</name>
    <dbReference type="NCBI Taxonomy" id="1685415"/>
    <lineage>
        <taxon>Bacteria</taxon>
        <taxon>Pseudomonadati</taxon>
        <taxon>Pseudomonadota</taxon>
        <taxon>Gammaproteobacteria</taxon>
        <taxon>Lysobacterales</taxon>
        <taxon>Lysobacteraceae</taxon>
        <taxon>Stenotrophomonas</taxon>
    </lineage>
</organism>
<feature type="domain" description="AbiTii" evidence="1">
    <location>
        <begin position="2"/>
        <end position="179"/>
    </location>
</feature>
<dbReference type="Pfam" id="PF18864">
    <property type="entry name" value="AbiTii"/>
    <property type="match status" value="1"/>
</dbReference>
<protein>
    <recommendedName>
        <fullName evidence="1">AbiTii domain-containing protein</fullName>
    </recommendedName>
</protein>
<comment type="caution">
    <text evidence="2">The sequence shown here is derived from an EMBL/GenBank/DDBJ whole genome shotgun (WGS) entry which is preliminary data.</text>
</comment>
<proteinExistence type="predicted"/>
<name>A0A7W3FP21_9GAMM</name>
<evidence type="ECO:0000313" key="2">
    <source>
        <dbReference type="EMBL" id="MBA8683058.1"/>
    </source>
</evidence>
<dbReference type="Proteomes" id="UP000547058">
    <property type="component" value="Unassembled WGS sequence"/>
</dbReference>
<accession>A0A7W3FP21</accession>
<evidence type="ECO:0000259" key="1">
    <source>
        <dbReference type="Pfam" id="PF18864"/>
    </source>
</evidence>
<keyword evidence="3" id="KW-1185">Reference proteome</keyword>
<dbReference type="AlphaFoldDB" id="A0A7W3FP21"/>